<keyword evidence="2" id="KW-0378">Hydrolase</keyword>
<proteinExistence type="predicted"/>
<evidence type="ECO:0000256" key="2">
    <source>
        <dbReference type="PROSITE-ProRule" id="PRU01161"/>
    </source>
</evidence>
<feature type="short sequence motif" description="GXGXXG" evidence="2">
    <location>
        <begin position="18"/>
        <end position="23"/>
    </location>
</feature>
<evidence type="ECO:0000259" key="3">
    <source>
        <dbReference type="PROSITE" id="PS51635"/>
    </source>
</evidence>
<feature type="short sequence motif" description="DGA/G" evidence="2">
    <location>
        <begin position="184"/>
        <end position="186"/>
    </location>
</feature>
<keyword evidence="5" id="KW-1185">Reference proteome</keyword>
<evidence type="ECO:0000313" key="5">
    <source>
        <dbReference type="Proteomes" id="UP000241899"/>
    </source>
</evidence>
<organism evidence="4 5">
    <name type="scientific">Phaeovulum veldkampii DSM 11550</name>
    <dbReference type="NCBI Taxonomy" id="1185920"/>
    <lineage>
        <taxon>Bacteria</taxon>
        <taxon>Pseudomonadati</taxon>
        <taxon>Pseudomonadota</taxon>
        <taxon>Alphaproteobacteria</taxon>
        <taxon>Rhodobacterales</taxon>
        <taxon>Paracoccaceae</taxon>
        <taxon>Phaeovulum</taxon>
    </lineage>
</organism>
<name>A0A2T4JEK7_9RHOB</name>
<dbReference type="InterPro" id="IPR047156">
    <property type="entry name" value="Teg/CotR/CapV-like"/>
</dbReference>
<dbReference type="Gene3D" id="3.40.1090.10">
    <property type="entry name" value="Cytosolic phospholipase A2 catalytic domain"/>
    <property type="match status" value="1"/>
</dbReference>
<dbReference type="RefSeq" id="WP_107325782.1">
    <property type="nucleotide sequence ID" value="NZ_NHSP01000071.1"/>
</dbReference>
<dbReference type="InterPro" id="IPR016035">
    <property type="entry name" value="Acyl_Trfase/lysoPLipase"/>
</dbReference>
<evidence type="ECO:0000313" key="4">
    <source>
        <dbReference type="EMBL" id="PTE16273.1"/>
    </source>
</evidence>
<dbReference type="GO" id="GO:0016042">
    <property type="term" value="P:lipid catabolic process"/>
    <property type="evidence" value="ECO:0007669"/>
    <property type="project" value="UniProtKB-UniRule"/>
</dbReference>
<dbReference type="OrthoDB" id="9807112at2"/>
<feature type="domain" description="PNPLA" evidence="3">
    <location>
        <begin position="14"/>
        <end position="197"/>
    </location>
</feature>
<dbReference type="PROSITE" id="PS51635">
    <property type="entry name" value="PNPLA"/>
    <property type="match status" value="1"/>
</dbReference>
<dbReference type="PANTHER" id="PTHR24138">
    <property type="entry name" value="INTRACELLLAR PHOSPHOLIPASE A FAMILY"/>
    <property type="match status" value="1"/>
</dbReference>
<dbReference type="SUPFAM" id="SSF52151">
    <property type="entry name" value="FabD/lysophospholipase-like"/>
    <property type="match status" value="1"/>
</dbReference>
<dbReference type="Pfam" id="PF01734">
    <property type="entry name" value="Patatin"/>
    <property type="match status" value="1"/>
</dbReference>
<feature type="active site" description="Proton acceptor" evidence="2">
    <location>
        <position position="184"/>
    </location>
</feature>
<accession>A0A2T4JEK7</accession>
<dbReference type="AlphaFoldDB" id="A0A2T4JEK7"/>
<dbReference type="Proteomes" id="UP000241899">
    <property type="component" value="Unassembled WGS sequence"/>
</dbReference>
<keyword evidence="1 2" id="KW-0443">Lipid metabolism</keyword>
<dbReference type="CDD" id="cd07199">
    <property type="entry name" value="Pat17_PNPLA8_PNPLA9_like"/>
    <property type="match status" value="1"/>
</dbReference>
<keyword evidence="2" id="KW-0442">Lipid degradation</keyword>
<reference evidence="4 5" key="1">
    <citation type="submission" date="2018-03" db="EMBL/GenBank/DDBJ databases">
        <title>Rhodobacter veldkampii.</title>
        <authorList>
            <person name="Meyer T.E."/>
            <person name="Miller S."/>
            <person name="Lodha T."/>
            <person name="Gandham S."/>
            <person name="Chintalapati S."/>
            <person name="Chintalapati V.R."/>
        </authorList>
    </citation>
    <scope>NUCLEOTIDE SEQUENCE [LARGE SCALE GENOMIC DNA]</scope>
    <source>
        <strain evidence="4 5">DSM 11550</strain>
    </source>
</reference>
<sequence length="321" mass="33766">MNVQPSPLSPFRILSLSGGGFQGLFSAIVLRDLEQALGAPLRERFDLIAGTSVGGVMALAIAAGVPMAEVVGIYTQDGPRIFSSRPAPRGRVSVARDALRYLRAAKYDGLHLRHVIERLTGAETRLSDLPVPVIVPTVRVRDGAPVLIGAHSHPDLRLVDLAMAAAAAPMMLPAVRIDGALHADGAIFSNVPDLIALHEAECRLGVAPERMRMLSIGTASAGVNLPEPASGNMGILGWVQGQRIWKTVLASQSQMATQLTADRLGAGYLRVDAPLSAPEAEEVWLDVASPMAVSILSRLGHEASRKILSDSAAQALLGVSA</sequence>
<gene>
    <name evidence="4" type="ORF">C5F46_13035</name>
</gene>
<dbReference type="GO" id="GO:0016787">
    <property type="term" value="F:hydrolase activity"/>
    <property type="evidence" value="ECO:0007669"/>
    <property type="project" value="UniProtKB-UniRule"/>
</dbReference>
<dbReference type="NCBIfam" id="NF041079">
    <property type="entry name" value="CBASS_lipase"/>
    <property type="match status" value="1"/>
</dbReference>
<dbReference type="PANTHER" id="PTHR24138:SF10">
    <property type="entry name" value="PHOSPHOLIPASE A2"/>
    <property type="match status" value="1"/>
</dbReference>
<protein>
    <submittedName>
        <fullName evidence="4">Patatin</fullName>
    </submittedName>
</protein>
<dbReference type="EMBL" id="PZKF01000036">
    <property type="protein sequence ID" value="PTE16273.1"/>
    <property type="molecule type" value="Genomic_DNA"/>
</dbReference>
<comment type="caution">
    <text evidence="4">The sequence shown here is derived from an EMBL/GenBank/DDBJ whole genome shotgun (WGS) entry which is preliminary data.</text>
</comment>
<evidence type="ECO:0000256" key="1">
    <source>
        <dbReference type="ARBA" id="ARBA00023098"/>
    </source>
</evidence>
<feature type="short sequence motif" description="GXSXG" evidence="2">
    <location>
        <begin position="50"/>
        <end position="54"/>
    </location>
</feature>
<feature type="active site" description="Nucleophile" evidence="2">
    <location>
        <position position="52"/>
    </location>
</feature>
<dbReference type="InterPro" id="IPR002641">
    <property type="entry name" value="PNPLA_dom"/>
</dbReference>